<organism evidence="5 6">
    <name type="scientific">Thermus scotoductus</name>
    <dbReference type="NCBI Taxonomy" id="37636"/>
    <lineage>
        <taxon>Bacteria</taxon>
        <taxon>Thermotogati</taxon>
        <taxon>Deinococcota</taxon>
        <taxon>Deinococci</taxon>
        <taxon>Thermales</taxon>
        <taxon>Thermaceae</taxon>
        <taxon>Thermus</taxon>
    </lineage>
</organism>
<comment type="caution">
    <text evidence="5">The sequence shown here is derived from an EMBL/GenBank/DDBJ whole genome shotgun (WGS) entry which is preliminary data.</text>
</comment>
<reference evidence="5 6" key="1">
    <citation type="journal article" date="2019" name="Extremophiles">
        <title>Biogeography of thermophiles and predominance of Thermus scotoductus in domestic water heaters.</title>
        <authorList>
            <person name="Wilpiszeski R.L."/>
            <person name="Zhang Z."/>
            <person name="House C.H."/>
        </authorList>
    </citation>
    <scope>NUCLEOTIDE SEQUENCE [LARGE SCALE GENOMIC DNA]</scope>
    <source>
        <strain evidence="5 6">27_S27</strain>
    </source>
</reference>
<dbReference type="SUPFAM" id="SSF116734">
    <property type="entry name" value="DNA methylase specificity domain"/>
    <property type="match status" value="1"/>
</dbReference>
<dbReference type="Proteomes" id="UP000286712">
    <property type="component" value="Unassembled WGS sequence"/>
</dbReference>
<evidence type="ECO:0000313" key="5">
    <source>
        <dbReference type="EMBL" id="RTH21079.1"/>
    </source>
</evidence>
<sequence>MQGAQYGAVVKEIDPAVLGEMPVPILPIRVQEHIHTKMLRALSLRERGNCLLKKAERLLYELLGLPDPEALEPEYLPNPPGTKVPAFAVKRSELEGRLDGSYHVPEVESLLRALKAGKYPLVPLKDLTAYIRIPPRFKRHYVGPDKGLPFVRPSDLATVRVLERRYIAKWTPELPQLKLNRGEILVSTDGSIGDMGYVTDAWEGWAASNNIGRIAVKLDKVHPGYLYAFLASPYGQVQLHREIYGGVIDHLEVEHLAKVDIPHPPLDVQEAIGKRVLQAFALRDKANDLEEKTIAELEELIAKGPRFRIF</sequence>
<dbReference type="PANTHER" id="PTHR30408">
    <property type="entry name" value="TYPE-1 RESTRICTION ENZYME ECOKI SPECIFICITY PROTEIN"/>
    <property type="match status" value="1"/>
</dbReference>
<protein>
    <recommendedName>
        <fullName evidence="4">Type I restriction modification DNA specificity domain-containing protein</fullName>
    </recommendedName>
</protein>
<feature type="domain" description="Type I restriction modification DNA specificity" evidence="4">
    <location>
        <begin position="148"/>
        <end position="299"/>
    </location>
</feature>
<dbReference type="InterPro" id="IPR000055">
    <property type="entry name" value="Restrct_endonuc_typeI_TRD"/>
</dbReference>
<dbReference type="InterPro" id="IPR044946">
    <property type="entry name" value="Restrct_endonuc_typeI_TRD_sf"/>
</dbReference>
<evidence type="ECO:0000256" key="3">
    <source>
        <dbReference type="ARBA" id="ARBA00023125"/>
    </source>
</evidence>
<gene>
    <name evidence="5" type="ORF">CSW40_13915</name>
</gene>
<dbReference type="Gene3D" id="3.90.220.20">
    <property type="entry name" value="DNA methylase specificity domains"/>
    <property type="match status" value="1"/>
</dbReference>
<dbReference type="GO" id="GO:0009307">
    <property type="term" value="P:DNA restriction-modification system"/>
    <property type="evidence" value="ECO:0007669"/>
    <property type="project" value="UniProtKB-KW"/>
</dbReference>
<evidence type="ECO:0000256" key="2">
    <source>
        <dbReference type="ARBA" id="ARBA00022747"/>
    </source>
</evidence>
<name>A0A430RPV8_THESC</name>
<dbReference type="GO" id="GO:0003677">
    <property type="term" value="F:DNA binding"/>
    <property type="evidence" value="ECO:0007669"/>
    <property type="project" value="UniProtKB-KW"/>
</dbReference>
<dbReference type="EMBL" id="PELW01000409">
    <property type="protein sequence ID" value="RTH21079.1"/>
    <property type="molecule type" value="Genomic_DNA"/>
</dbReference>
<evidence type="ECO:0000256" key="1">
    <source>
        <dbReference type="ARBA" id="ARBA00010923"/>
    </source>
</evidence>
<accession>A0A430RPV8</accession>
<keyword evidence="2" id="KW-0680">Restriction system</keyword>
<dbReference type="Pfam" id="PF01420">
    <property type="entry name" value="Methylase_S"/>
    <property type="match status" value="1"/>
</dbReference>
<proteinExistence type="inferred from homology"/>
<comment type="similarity">
    <text evidence="1">Belongs to the type-I restriction system S methylase family.</text>
</comment>
<keyword evidence="3" id="KW-0238">DNA-binding</keyword>
<dbReference type="PANTHER" id="PTHR30408:SF12">
    <property type="entry name" value="TYPE I RESTRICTION ENZYME MJAVIII SPECIFICITY SUBUNIT"/>
    <property type="match status" value="1"/>
</dbReference>
<evidence type="ECO:0000259" key="4">
    <source>
        <dbReference type="Pfam" id="PF01420"/>
    </source>
</evidence>
<evidence type="ECO:0000313" key="6">
    <source>
        <dbReference type="Proteomes" id="UP000286712"/>
    </source>
</evidence>
<dbReference type="InterPro" id="IPR052021">
    <property type="entry name" value="Type-I_RS_S_subunit"/>
</dbReference>
<dbReference type="AlphaFoldDB" id="A0A430RPV8"/>